<evidence type="ECO:0000313" key="8">
    <source>
        <dbReference type="Proteomes" id="UP000663760"/>
    </source>
</evidence>
<feature type="transmembrane region" description="Helical" evidence="6">
    <location>
        <begin position="278"/>
        <end position="299"/>
    </location>
</feature>
<keyword evidence="5 6" id="KW-0472">Membrane</keyword>
<dbReference type="PANTHER" id="PTHR31376:SF105">
    <property type="entry name" value="PURINE PERMEASE-RELATED"/>
    <property type="match status" value="1"/>
</dbReference>
<evidence type="ECO:0000256" key="3">
    <source>
        <dbReference type="ARBA" id="ARBA00022692"/>
    </source>
</evidence>
<dbReference type="InterPro" id="IPR030182">
    <property type="entry name" value="PUP_plant"/>
</dbReference>
<dbReference type="Pfam" id="PF16913">
    <property type="entry name" value="PUNUT"/>
    <property type="match status" value="1"/>
</dbReference>
<feature type="transmembrane region" description="Helical" evidence="6">
    <location>
        <begin position="113"/>
        <end position="130"/>
    </location>
</feature>
<dbReference type="GO" id="GO:0015211">
    <property type="term" value="F:purine nucleoside transmembrane transporter activity"/>
    <property type="evidence" value="ECO:0007669"/>
    <property type="project" value="UniProtKB-UniRule"/>
</dbReference>
<dbReference type="OrthoDB" id="1865379at2759"/>
<keyword evidence="2 6" id="KW-0813">Transport</keyword>
<feature type="transmembrane region" description="Helical" evidence="6">
    <location>
        <begin position="211"/>
        <end position="229"/>
    </location>
</feature>
<evidence type="ECO:0000256" key="6">
    <source>
        <dbReference type="RuleBase" id="RU368015"/>
    </source>
</evidence>
<keyword evidence="8" id="KW-1185">Reference proteome</keyword>
<organism evidence="7 8">
    <name type="scientific">Spirodela intermedia</name>
    <name type="common">Intermediate duckweed</name>
    <dbReference type="NCBI Taxonomy" id="51605"/>
    <lineage>
        <taxon>Eukaryota</taxon>
        <taxon>Viridiplantae</taxon>
        <taxon>Streptophyta</taxon>
        <taxon>Embryophyta</taxon>
        <taxon>Tracheophyta</taxon>
        <taxon>Spermatophyta</taxon>
        <taxon>Magnoliopsida</taxon>
        <taxon>Liliopsida</taxon>
        <taxon>Araceae</taxon>
        <taxon>Lemnoideae</taxon>
        <taxon>Spirodela</taxon>
    </lineage>
</organism>
<keyword evidence="4 6" id="KW-1133">Transmembrane helix</keyword>
<reference evidence="7" key="1">
    <citation type="submission" date="2020-02" db="EMBL/GenBank/DDBJ databases">
        <authorList>
            <person name="Scholz U."/>
            <person name="Mascher M."/>
            <person name="Fiebig A."/>
        </authorList>
    </citation>
    <scope>NUCLEOTIDE SEQUENCE</scope>
</reference>
<accession>A0A7I8KDR6</accession>
<dbReference type="Proteomes" id="UP000663760">
    <property type="component" value="Chromosome 4"/>
</dbReference>
<evidence type="ECO:0000256" key="5">
    <source>
        <dbReference type="ARBA" id="ARBA00023136"/>
    </source>
</evidence>
<sequence>MGLPPLPDGRKWGLLVVNFILTILGAAAPFLLRLYFLRGGRSLWLSSLVQVGGWPLLLIPLAVSFLRRGPGGGGATLMSFSFAATFAGIGVLIGVDSYMYAVSSSLLPASTNSILSSTQLAFVAVFSFLIVRQRFTACSTNAVVVLTLGAAVLAVQAPAGDRPAGESTSKYAVGFATSLGAAALYALTLPLTELMYRKFREEVTYRMVVEVQLLVSALASAVCIVGMLVNGDFQAVGREARESEMGEAKFYVVLVGGAAAWQAFSLGLMGTVACSSSLFASVVLALLLPVSEIAAVLLFHERFDGRKGVALALSLWGFASFCYGELTLSHHLLPRTSSLLELELPAP</sequence>
<gene>
    <name evidence="7" type="ORF">SI8410_04005806</name>
</gene>
<feature type="transmembrane region" description="Helical" evidence="6">
    <location>
        <begin position="78"/>
        <end position="101"/>
    </location>
</feature>
<feature type="transmembrane region" description="Helical" evidence="6">
    <location>
        <begin position="12"/>
        <end position="36"/>
    </location>
</feature>
<comment type="subcellular location">
    <subcellularLocation>
        <location evidence="6">Membrane</location>
        <topology evidence="6">Multi-pass membrane protein</topology>
    </subcellularLocation>
</comment>
<evidence type="ECO:0000313" key="7">
    <source>
        <dbReference type="EMBL" id="CAA7395145.1"/>
    </source>
</evidence>
<evidence type="ECO:0000256" key="2">
    <source>
        <dbReference type="ARBA" id="ARBA00022448"/>
    </source>
</evidence>
<dbReference type="AlphaFoldDB" id="A0A7I8KDR6"/>
<name>A0A7I8KDR6_SPIIN</name>
<keyword evidence="3 6" id="KW-0812">Transmembrane</keyword>
<dbReference type="GO" id="GO:0016020">
    <property type="term" value="C:membrane"/>
    <property type="evidence" value="ECO:0007669"/>
    <property type="project" value="UniProtKB-SubCell"/>
</dbReference>
<feature type="transmembrane region" description="Helical" evidence="6">
    <location>
        <begin position="142"/>
        <end position="159"/>
    </location>
</feature>
<feature type="transmembrane region" description="Helical" evidence="6">
    <location>
        <begin position="43"/>
        <end position="66"/>
    </location>
</feature>
<proteinExistence type="inferred from homology"/>
<protein>
    <recommendedName>
        <fullName evidence="6">Probable purine permease</fullName>
    </recommendedName>
</protein>
<dbReference type="EMBL" id="LR746267">
    <property type="protein sequence ID" value="CAA7395145.1"/>
    <property type="molecule type" value="Genomic_DNA"/>
</dbReference>
<comment type="similarity">
    <text evidence="1 6">Belongs to the purine permeases (TC 2.A.7.14) family.</text>
</comment>
<feature type="transmembrane region" description="Helical" evidence="6">
    <location>
        <begin position="311"/>
        <end position="333"/>
    </location>
</feature>
<feature type="transmembrane region" description="Helical" evidence="6">
    <location>
        <begin position="171"/>
        <end position="191"/>
    </location>
</feature>
<evidence type="ECO:0000256" key="4">
    <source>
        <dbReference type="ARBA" id="ARBA00022989"/>
    </source>
</evidence>
<dbReference type="GO" id="GO:0005345">
    <property type="term" value="F:purine nucleobase transmembrane transporter activity"/>
    <property type="evidence" value="ECO:0007669"/>
    <property type="project" value="UniProtKB-UniRule"/>
</dbReference>
<evidence type="ECO:0000256" key="1">
    <source>
        <dbReference type="ARBA" id="ARBA00006213"/>
    </source>
</evidence>
<feature type="transmembrane region" description="Helical" evidence="6">
    <location>
        <begin position="250"/>
        <end position="272"/>
    </location>
</feature>
<dbReference type="PANTHER" id="PTHR31376">
    <property type="entry name" value="OS09G0467300 PROTEIN-RELATED"/>
    <property type="match status" value="1"/>
</dbReference>